<dbReference type="GO" id="GO:0003677">
    <property type="term" value="F:DNA binding"/>
    <property type="evidence" value="ECO:0007669"/>
    <property type="project" value="UniProtKB-KW"/>
</dbReference>
<proteinExistence type="predicted"/>
<feature type="domain" description="HTH merR-type" evidence="2">
    <location>
        <begin position="11"/>
        <end position="80"/>
    </location>
</feature>
<dbReference type="PROSITE" id="PS50937">
    <property type="entry name" value="HTH_MERR_2"/>
    <property type="match status" value="1"/>
</dbReference>
<evidence type="ECO:0000313" key="3">
    <source>
        <dbReference type="EMBL" id="QQO07684.1"/>
    </source>
</evidence>
<dbReference type="InterPro" id="IPR009061">
    <property type="entry name" value="DNA-bd_dom_put_sf"/>
</dbReference>
<dbReference type="PANTHER" id="PTHR30204:SF96">
    <property type="entry name" value="CHROMOSOME-ANCHORING PROTEIN RACA"/>
    <property type="match status" value="1"/>
</dbReference>
<dbReference type="CDD" id="cd01106">
    <property type="entry name" value="HTH_TipAL-Mta"/>
    <property type="match status" value="1"/>
</dbReference>
<organism evidence="3 4">
    <name type="scientific">Breznakiella homolactica</name>
    <dbReference type="NCBI Taxonomy" id="2798577"/>
    <lineage>
        <taxon>Bacteria</taxon>
        <taxon>Pseudomonadati</taxon>
        <taxon>Spirochaetota</taxon>
        <taxon>Spirochaetia</taxon>
        <taxon>Spirochaetales</taxon>
        <taxon>Breznakiellaceae</taxon>
        <taxon>Breznakiella</taxon>
    </lineage>
</organism>
<dbReference type="AlphaFoldDB" id="A0A7T8B7N1"/>
<dbReference type="SMART" id="SM00422">
    <property type="entry name" value="HTH_MERR"/>
    <property type="match status" value="1"/>
</dbReference>
<protein>
    <submittedName>
        <fullName evidence="3">MerR family transcriptional regulator</fullName>
    </submittedName>
</protein>
<dbReference type="Pfam" id="PF07739">
    <property type="entry name" value="TipAS"/>
    <property type="match status" value="1"/>
</dbReference>
<accession>A0A7T8B7N1</accession>
<dbReference type="KEGG" id="bhc:JFL75_12085"/>
<evidence type="ECO:0000313" key="4">
    <source>
        <dbReference type="Proteomes" id="UP000595917"/>
    </source>
</evidence>
<reference evidence="3" key="1">
    <citation type="submission" date="2021-01" db="EMBL/GenBank/DDBJ databases">
        <title>Description of Breznakiella homolactica.</title>
        <authorList>
            <person name="Song Y."/>
            <person name="Brune A."/>
        </authorList>
    </citation>
    <scope>NUCLEOTIDE SEQUENCE</scope>
    <source>
        <strain evidence="3">RmG30</strain>
    </source>
</reference>
<gene>
    <name evidence="3" type="ORF">JFL75_12085</name>
</gene>
<dbReference type="GO" id="GO:0003700">
    <property type="term" value="F:DNA-binding transcription factor activity"/>
    <property type="evidence" value="ECO:0007669"/>
    <property type="project" value="InterPro"/>
</dbReference>
<sequence length="257" mass="29235">MEKHRAIPQGYMTVGEAAKKVNTTVFTLQYYDNENILKPSGKSEGGRRLYTHRDIVKLHQIQSMKYLGFSLADIKDRLPSLNTTGEVAGALSEQARGIREKISALSDVLEATEKLQAEVLEMETVDWEKYADILDLLRAKHDLYWAIKHFDGRLLDHAHSFDREDQEKIMNAQKRVFKKAAELRKKGIPPESEQGQALAKEYWDIAAAFTKGDESLLPELARLAEKWDSGGWKSEHEFIESAFDTFIAGLGYDPFKS</sequence>
<dbReference type="InterPro" id="IPR047057">
    <property type="entry name" value="MerR_fam"/>
</dbReference>
<dbReference type="Pfam" id="PF13411">
    <property type="entry name" value="MerR_1"/>
    <property type="match status" value="1"/>
</dbReference>
<dbReference type="Proteomes" id="UP000595917">
    <property type="component" value="Chromosome"/>
</dbReference>
<dbReference type="InterPro" id="IPR000551">
    <property type="entry name" value="MerR-type_HTH_dom"/>
</dbReference>
<dbReference type="Gene3D" id="1.10.1660.10">
    <property type="match status" value="1"/>
</dbReference>
<dbReference type="SUPFAM" id="SSF46955">
    <property type="entry name" value="Putative DNA-binding domain"/>
    <property type="match status" value="1"/>
</dbReference>
<name>A0A7T8B7N1_9SPIR</name>
<keyword evidence="1" id="KW-0238">DNA-binding</keyword>
<dbReference type="InterPro" id="IPR012925">
    <property type="entry name" value="TipAS_dom"/>
</dbReference>
<dbReference type="EMBL" id="CP067089">
    <property type="protein sequence ID" value="QQO07684.1"/>
    <property type="molecule type" value="Genomic_DNA"/>
</dbReference>
<keyword evidence="4" id="KW-1185">Reference proteome</keyword>
<evidence type="ECO:0000259" key="2">
    <source>
        <dbReference type="PROSITE" id="PS50937"/>
    </source>
</evidence>
<dbReference type="PANTHER" id="PTHR30204">
    <property type="entry name" value="REDOX-CYCLING DRUG-SENSING TRANSCRIPTIONAL ACTIVATOR SOXR"/>
    <property type="match status" value="1"/>
</dbReference>
<dbReference type="RefSeq" id="WP_215624990.1">
    <property type="nucleotide sequence ID" value="NZ_CP067089.2"/>
</dbReference>
<evidence type="ECO:0000256" key="1">
    <source>
        <dbReference type="ARBA" id="ARBA00023125"/>
    </source>
</evidence>